<dbReference type="SUPFAM" id="SSF48403">
    <property type="entry name" value="Ankyrin repeat"/>
    <property type="match status" value="1"/>
</dbReference>
<keyword evidence="2" id="KW-0040">ANK repeat</keyword>
<protein>
    <submittedName>
        <fullName evidence="4">Uncharacterized protein</fullName>
    </submittedName>
</protein>
<dbReference type="GO" id="GO:0051017">
    <property type="term" value="P:actin filament bundle assembly"/>
    <property type="evidence" value="ECO:0007669"/>
    <property type="project" value="TreeGrafter"/>
</dbReference>
<keyword evidence="1" id="KW-0677">Repeat</keyword>
<accession>A0AAD8XVK3</accession>
<dbReference type="Gene3D" id="1.25.40.20">
    <property type="entry name" value="Ankyrin repeat-containing domain"/>
    <property type="match status" value="1"/>
</dbReference>
<comment type="caution">
    <text evidence="4">The sequence shown here is derived from an EMBL/GenBank/DDBJ whole genome shotgun (WGS) entry which is preliminary data.</text>
</comment>
<dbReference type="InterPro" id="IPR052420">
    <property type="entry name" value="Espin/Espin-like"/>
</dbReference>
<dbReference type="AlphaFoldDB" id="A0AAD8XVK3"/>
<evidence type="ECO:0000313" key="5">
    <source>
        <dbReference type="Proteomes" id="UP001224775"/>
    </source>
</evidence>
<reference evidence="4" key="1">
    <citation type="submission" date="2023-06" db="EMBL/GenBank/DDBJ databases">
        <title>Survivors Of The Sea: Transcriptome response of Skeletonema marinoi to long-term dormancy.</title>
        <authorList>
            <person name="Pinder M.I.M."/>
            <person name="Kourtchenko O."/>
            <person name="Robertson E.K."/>
            <person name="Larsson T."/>
            <person name="Maumus F."/>
            <person name="Osuna-Cruz C.M."/>
            <person name="Vancaester E."/>
            <person name="Stenow R."/>
            <person name="Vandepoele K."/>
            <person name="Ploug H."/>
            <person name="Bruchert V."/>
            <person name="Godhe A."/>
            <person name="Topel M."/>
        </authorList>
    </citation>
    <scope>NUCLEOTIDE SEQUENCE</scope>
    <source>
        <strain evidence="4">R05AC</strain>
    </source>
</reference>
<dbReference type="PANTHER" id="PTHR24153">
    <property type="entry name" value="ESPIN"/>
    <property type="match status" value="1"/>
</dbReference>
<keyword evidence="5" id="KW-1185">Reference proteome</keyword>
<evidence type="ECO:0000313" key="4">
    <source>
        <dbReference type="EMBL" id="KAK1734238.1"/>
    </source>
</evidence>
<feature type="region of interest" description="Disordered" evidence="3">
    <location>
        <begin position="232"/>
        <end position="262"/>
    </location>
</feature>
<dbReference type="SMART" id="SM00248">
    <property type="entry name" value="ANK"/>
    <property type="match status" value="4"/>
</dbReference>
<feature type="compositionally biased region" description="Basic and acidic residues" evidence="3">
    <location>
        <begin position="241"/>
        <end position="251"/>
    </location>
</feature>
<sequence>MFISICDVLQLLVLQDWETLRSTVLSDPTLFRNIASTISACSELNGMTLLHAAVRFNPPLDMVAQMIRLCPQMTAATDCLGRTALHVAAGSNASASLIKLIALACPAACEVQDEEGKTPLHFACDSSCVLFEDHNDDENDASNQPPNHDSIRALLSYSIHAATLEDDEEMTPLEHVIMSDASLKTVKLLQTATSRGIQLKKGSKSFMTAMKSLQSLIALSYSLSFMGRKRNQGKARKAAKARAEEEAKEETGDINQTTDGRQQPLAAQMQHLQIDTAPTSGSGTTKCWHGSEFLEEMKLCIDFVVAFSGAVHDSVKRGHSDSECLTAAHDATMDKFAEAWNDSAKMESAMSYFLYYGTEYIIEGNDGLARKCAACARYFEQYIAAELHQTQAIMHWQKIKEMSIEGDTHTLVKLFRKRIPCACLNKKYDEVKTITKMGICLNPQCNNNSGLVERAKQCIAVDADV</sequence>
<dbReference type="Proteomes" id="UP001224775">
    <property type="component" value="Unassembled WGS sequence"/>
</dbReference>
<gene>
    <name evidence="4" type="ORF">QTG54_015005</name>
</gene>
<dbReference type="EMBL" id="JATAAI010000040">
    <property type="protein sequence ID" value="KAK1734238.1"/>
    <property type="molecule type" value="Genomic_DNA"/>
</dbReference>
<evidence type="ECO:0000256" key="1">
    <source>
        <dbReference type="ARBA" id="ARBA00022737"/>
    </source>
</evidence>
<dbReference type="PANTHER" id="PTHR24153:SF8">
    <property type="entry name" value="FORKED, ISOFORM F"/>
    <property type="match status" value="1"/>
</dbReference>
<dbReference type="InterPro" id="IPR002110">
    <property type="entry name" value="Ankyrin_rpt"/>
</dbReference>
<evidence type="ECO:0000256" key="2">
    <source>
        <dbReference type="ARBA" id="ARBA00023043"/>
    </source>
</evidence>
<dbReference type="GO" id="GO:0005737">
    <property type="term" value="C:cytoplasm"/>
    <property type="evidence" value="ECO:0007669"/>
    <property type="project" value="TreeGrafter"/>
</dbReference>
<organism evidence="4 5">
    <name type="scientific">Skeletonema marinoi</name>
    <dbReference type="NCBI Taxonomy" id="267567"/>
    <lineage>
        <taxon>Eukaryota</taxon>
        <taxon>Sar</taxon>
        <taxon>Stramenopiles</taxon>
        <taxon>Ochrophyta</taxon>
        <taxon>Bacillariophyta</taxon>
        <taxon>Coscinodiscophyceae</taxon>
        <taxon>Thalassiosirophycidae</taxon>
        <taxon>Thalassiosirales</taxon>
        <taxon>Skeletonemataceae</taxon>
        <taxon>Skeletonema</taxon>
        <taxon>Skeletonema marinoi-dohrnii complex</taxon>
    </lineage>
</organism>
<proteinExistence type="predicted"/>
<dbReference type="InterPro" id="IPR036770">
    <property type="entry name" value="Ankyrin_rpt-contain_sf"/>
</dbReference>
<name>A0AAD8XVK3_9STRA</name>
<dbReference type="GO" id="GO:0051015">
    <property type="term" value="F:actin filament binding"/>
    <property type="evidence" value="ECO:0007669"/>
    <property type="project" value="TreeGrafter"/>
</dbReference>
<evidence type="ECO:0000256" key="3">
    <source>
        <dbReference type="SAM" id="MobiDB-lite"/>
    </source>
</evidence>